<sequence>MDDIQNLLKKIKSLEAEIKDYKLKDDYIKNGVERTTKLFEIANHNAQKIIVKSVEVAYGIKDEMQKCLNQIKENPNNYQEIVEKFLFDNGEIFSYNKKEIEDIAKKIVEDMGK</sequence>
<accession>A0A4P7AI57</accession>
<protein>
    <submittedName>
        <fullName evidence="1">Uncharacterized protein</fullName>
    </submittedName>
</protein>
<dbReference type="KEGG" id="sgq:SGLAD_v1c07330"/>
<evidence type="ECO:0000313" key="1">
    <source>
        <dbReference type="EMBL" id="QBQ07932.1"/>
    </source>
</evidence>
<evidence type="ECO:0000313" key="2">
    <source>
        <dbReference type="Proteomes" id="UP000294309"/>
    </source>
</evidence>
<name>A0A4P7AI57_9MOLU</name>
<dbReference type="OrthoDB" id="390054at2"/>
<organism evidence="1 2">
    <name type="scientific">Spiroplasma gladiatoris</name>
    <dbReference type="NCBI Taxonomy" id="2143"/>
    <lineage>
        <taxon>Bacteria</taxon>
        <taxon>Bacillati</taxon>
        <taxon>Mycoplasmatota</taxon>
        <taxon>Mollicutes</taxon>
        <taxon>Entomoplasmatales</taxon>
        <taxon>Spiroplasmataceae</taxon>
        <taxon>Spiroplasma</taxon>
    </lineage>
</organism>
<keyword evidence="2" id="KW-1185">Reference proteome</keyword>
<reference evidence="1 2" key="1">
    <citation type="submission" date="2019-03" db="EMBL/GenBank/DDBJ databases">
        <title>Complete genome sequence of Spiroplasma gladiatoris TG-1 (DSM 22552).</title>
        <authorList>
            <person name="Lin Y.-C."/>
            <person name="Chou L."/>
            <person name="Kuo C.-H."/>
        </authorList>
    </citation>
    <scope>NUCLEOTIDE SEQUENCE [LARGE SCALE GENOMIC DNA]</scope>
    <source>
        <strain evidence="1 2">TG-1</strain>
    </source>
</reference>
<dbReference type="RefSeq" id="WP_134297724.1">
    <property type="nucleotide sequence ID" value="NZ_CP038013.1"/>
</dbReference>
<dbReference type="AlphaFoldDB" id="A0A4P7AI57"/>
<dbReference type="EMBL" id="CP038013">
    <property type="protein sequence ID" value="QBQ07932.1"/>
    <property type="molecule type" value="Genomic_DNA"/>
</dbReference>
<proteinExistence type="predicted"/>
<dbReference type="Proteomes" id="UP000294309">
    <property type="component" value="Chromosome"/>
</dbReference>
<gene>
    <name evidence="1" type="ORF">SGLAD_v1c07330</name>
</gene>